<keyword evidence="1" id="KW-0051">Antiviral defense</keyword>
<gene>
    <name evidence="3" type="ORF">A45J_2071</name>
</gene>
<sequence>MRSLTIRIDLISPTLIGSGTGFGSIIDSDIVFDETGIPSIPSKRIKGLLRDSAHEMMDALSAAKIKWLSPEIIEQTFGRPGDEKPAPVYFSDLTIKDYESVKKWLDYLSKEFNTYINSHGIMNFFTEIRQQTSIDETKGTAEEHSLRTLRTAKKGLTFIGTIDIETDSEETIKLLFLAAKNLRHMGTKRTRGYGAVRCSLLEGDREIDYFSELEGLCRA</sequence>
<proteinExistence type="predicted"/>
<name>A0A5J4L5Z1_9ZZZZ</name>
<dbReference type="Pfam" id="PF03787">
    <property type="entry name" value="RAMPs"/>
    <property type="match status" value="1"/>
</dbReference>
<evidence type="ECO:0000256" key="1">
    <source>
        <dbReference type="ARBA" id="ARBA00023118"/>
    </source>
</evidence>
<evidence type="ECO:0000313" key="3">
    <source>
        <dbReference type="EMBL" id="GER94310.1"/>
    </source>
</evidence>
<accession>A0A5J4L5Z1</accession>
<dbReference type="InterPro" id="IPR052216">
    <property type="entry name" value="CRISPR_Csm3_endoribonuclease"/>
</dbReference>
<dbReference type="EMBL" id="BLAB01000001">
    <property type="protein sequence ID" value="GER94310.1"/>
    <property type="molecule type" value="Genomic_DNA"/>
</dbReference>
<dbReference type="CDD" id="cd09726">
    <property type="entry name" value="RAMP_I_III"/>
    <property type="match status" value="1"/>
</dbReference>
<dbReference type="AlphaFoldDB" id="A0A5J4L5Z1"/>
<dbReference type="PANTHER" id="PTHR35579:SF3">
    <property type="entry name" value="CRISPR SYSTEM CMS ENDORIBONUCLEASE CSM3"/>
    <property type="match status" value="1"/>
</dbReference>
<reference evidence="3" key="1">
    <citation type="submission" date="2019-10" db="EMBL/GenBank/DDBJ databases">
        <title>Metagenomic sequencing of thiosulfate-disproportionating enrichment culture.</title>
        <authorList>
            <person name="Umezawa K."/>
            <person name="Kojima H."/>
            <person name="Fukui M."/>
        </authorList>
    </citation>
    <scope>NUCLEOTIDE SEQUENCE</scope>
    <source>
        <strain evidence="3">45J</strain>
    </source>
</reference>
<feature type="domain" description="CRISPR type III-associated protein" evidence="2">
    <location>
        <begin position="8"/>
        <end position="197"/>
    </location>
</feature>
<protein>
    <recommendedName>
        <fullName evidence="2">CRISPR type III-associated protein domain-containing protein</fullName>
    </recommendedName>
</protein>
<dbReference type="InterPro" id="IPR005537">
    <property type="entry name" value="RAMP_III_fam"/>
</dbReference>
<evidence type="ECO:0000259" key="2">
    <source>
        <dbReference type="Pfam" id="PF03787"/>
    </source>
</evidence>
<dbReference type="GO" id="GO:0051607">
    <property type="term" value="P:defense response to virus"/>
    <property type="evidence" value="ECO:0007669"/>
    <property type="project" value="UniProtKB-KW"/>
</dbReference>
<comment type="caution">
    <text evidence="3">The sequence shown here is derived from an EMBL/GenBank/DDBJ whole genome shotgun (WGS) entry which is preliminary data.</text>
</comment>
<dbReference type="PANTHER" id="PTHR35579">
    <property type="entry name" value="CRISPR SYSTEM CMS ENDORIBONUCLEASE CSM3"/>
    <property type="match status" value="1"/>
</dbReference>
<organism evidence="3">
    <name type="scientific">hot springs metagenome</name>
    <dbReference type="NCBI Taxonomy" id="433727"/>
    <lineage>
        <taxon>unclassified sequences</taxon>
        <taxon>metagenomes</taxon>
        <taxon>ecological metagenomes</taxon>
    </lineage>
</organism>